<dbReference type="EMBL" id="ACVB02000010">
    <property type="protein sequence ID" value="EEX74332.1"/>
    <property type="molecule type" value="Genomic_DNA"/>
</dbReference>
<dbReference type="AlphaFoldDB" id="C9MXV2"/>
<keyword evidence="1" id="KW-0175">Coiled coil</keyword>
<reference evidence="2 3" key="1">
    <citation type="submission" date="2009-09" db="EMBL/GenBank/DDBJ databases">
        <authorList>
            <person name="Weinstock G."/>
            <person name="Sodergren E."/>
            <person name="Clifton S."/>
            <person name="Fulton L."/>
            <person name="Fulton B."/>
            <person name="Courtney L."/>
            <person name="Fronick C."/>
            <person name="Harrison M."/>
            <person name="Strong C."/>
            <person name="Farmer C."/>
            <person name="Delahaunty K."/>
            <person name="Markovic C."/>
            <person name="Hall O."/>
            <person name="Minx P."/>
            <person name="Tomlinson C."/>
            <person name="Mitreva M."/>
            <person name="Nelson J."/>
            <person name="Hou S."/>
            <person name="Wollam A."/>
            <person name="Pepin K.H."/>
            <person name="Johnson M."/>
            <person name="Bhonagiri V."/>
            <person name="Nash W.E."/>
            <person name="Warren W."/>
            <person name="Chinwalla A."/>
            <person name="Mardis E.R."/>
            <person name="Wilson R.K."/>
        </authorList>
    </citation>
    <scope>NUCLEOTIDE SEQUENCE [LARGE SCALE GENOMIC DNA]</scope>
    <source>
        <strain evidence="2 3">F0254</strain>
    </source>
</reference>
<gene>
    <name evidence="2" type="ORF">GCWU000323_01374</name>
</gene>
<organism evidence="2 3">
    <name type="scientific">Leptotrichia hofstadii F0254</name>
    <dbReference type="NCBI Taxonomy" id="634994"/>
    <lineage>
        <taxon>Bacteria</taxon>
        <taxon>Fusobacteriati</taxon>
        <taxon>Fusobacteriota</taxon>
        <taxon>Fusobacteriia</taxon>
        <taxon>Fusobacteriales</taxon>
        <taxon>Leptotrichiaceae</taxon>
        <taxon>Leptotrichia</taxon>
    </lineage>
</organism>
<name>C9MXV2_9FUSO</name>
<evidence type="ECO:0000313" key="3">
    <source>
        <dbReference type="Proteomes" id="UP000006233"/>
    </source>
</evidence>
<evidence type="ECO:0000313" key="2">
    <source>
        <dbReference type="EMBL" id="EEX74332.1"/>
    </source>
</evidence>
<sequence>MAIKGKEELKKLNTLQVKLQSEIEAIKIEREILNNKLQSAERNLGKIREEIKKLKEGNKIIVSEHAMLRYIERVLGIDLKEIERRILTDEVKEQYKIVGNGRFPINDEFRALIRDNVVVTITGVEKNKQ</sequence>
<comment type="caution">
    <text evidence="2">The sequence shown here is derived from an EMBL/GenBank/DDBJ whole genome shotgun (WGS) entry which is preliminary data.</text>
</comment>
<proteinExistence type="predicted"/>
<dbReference type="Proteomes" id="UP000006233">
    <property type="component" value="Unassembled WGS sequence"/>
</dbReference>
<dbReference type="HOGENOM" id="CLU_1946156_0_0_0"/>
<feature type="coiled-coil region" evidence="1">
    <location>
        <begin position="9"/>
        <end position="57"/>
    </location>
</feature>
<dbReference type="RefSeq" id="WP_006804710.1">
    <property type="nucleotide sequence ID" value="NZ_GG700632.1"/>
</dbReference>
<dbReference type="STRING" id="634994.GCWU000323_01374"/>
<protein>
    <submittedName>
        <fullName evidence="2">Uncharacterized protein</fullName>
    </submittedName>
</protein>
<accession>C9MXV2</accession>
<evidence type="ECO:0000256" key="1">
    <source>
        <dbReference type="SAM" id="Coils"/>
    </source>
</evidence>